<name>A0A7S1SM81_9CHLO</name>
<sequence length="104" mass="11425">MHAPNSEPLEALETAQKQFAEQVHRHFANLSEWGLDPNESAAVAIQIASGVVRPPVELKRLAHMAATGNDVDKEALLTELNKLFSSPETLTMSLLRAARVEVRL</sequence>
<reference evidence="1" key="1">
    <citation type="submission" date="2021-01" db="EMBL/GenBank/DDBJ databases">
        <authorList>
            <person name="Corre E."/>
            <person name="Pelletier E."/>
            <person name="Niang G."/>
            <person name="Scheremetjew M."/>
            <person name="Finn R."/>
            <person name="Kale V."/>
            <person name="Holt S."/>
            <person name="Cochrane G."/>
            <person name="Meng A."/>
            <person name="Brown T."/>
            <person name="Cohen L."/>
        </authorList>
    </citation>
    <scope>NUCLEOTIDE SEQUENCE</scope>
    <source>
        <strain evidence="1">PLY429</strain>
    </source>
</reference>
<gene>
    <name evidence="1" type="ORF">TCHU04912_LOCUS5459</name>
</gene>
<protein>
    <submittedName>
        <fullName evidence="1">Uncharacterized protein</fullName>
    </submittedName>
</protein>
<evidence type="ECO:0000313" key="1">
    <source>
        <dbReference type="EMBL" id="CAD9203224.1"/>
    </source>
</evidence>
<accession>A0A7S1SM81</accession>
<proteinExistence type="predicted"/>
<organism evidence="1">
    <name type="scientific">Tetraselmis chuii</name>
    <dbReference type="NCBI Taxonomy" id="63592"/>
    <lineage>
        <taxon>Eukaryota</taxon>
        <taxon>Viridiplantae</taxon>
        <taxon>Chlorophyta</taxon>
        <taxon>core chlorophytes</taxon>
        <taxon>Chlorodendrophyceae</taxon>
        <taxon>Chlorodendrales</taxon>
        <taxon>Chlorodendraceae</taxon>
        <taxon>Tetraselmis</taxon>
    </lineage>
</organism>
<dbReference type="EMBL" id="HBGG01010777">
    <property type="protein sequence ID" value="CAD9203224.1"/>
    <property type="molecule type" value="Transcribed_RNA"/>
</dbReference>
<dbReference type="AlphaFoldDB" id="A0A7S1SM81"/>